<name>A0ABX0FKK8_9BURK</name>
<protein>
    <submittedName>
        <fullName evidence="3">FHA domain-containing protein</fullName>
    </submittedName>
</protein>
<dbReference type="Gene3D" id="2.60.200.20">
    <property type="match status" value="2"/>
</dbReference>
<dbReference type="InterPro" id="IPR000253">
    <property type="entry name" value="FHA_dom"/>
</dbReference>
<dbReference type="PROSITE" id="PS50006">
    <property type="entry name" value="FHA_DOMAIN"/>
    <property type="match status" value="2"/>
</dbReference>
<sequence length="521" mass="55810">MRPAIDSDGGHGIAEAKPAGDRQRMIVLQPIVPADLAEIRIDGSLFAVGRSEAPFDTYPAEVVADLSRRHARVFCEGGAVYLADLDSKNGSTVNGVPLRQTIARLGDGDEIGFGRALSFRLKLVDGGPAPPPTATLASLMLLPESDEHGLQPIIVTEFPFLISKTDHAFARYQDSFPHQVNYLSRRHAHIFLQQGQPQIEDLGSTNGTFVDGVRLDEHAVALAEGNIIAFGGHHFVYRVSAQWDDPTVDPTVTRYARAAAPAIDADKTTFVAAADSFLDIFCVEPAPEPERDDSAEPAASAPSHPKGQHATFLAELRSLLGGAGGWVQRVALAALAALVVVSLAMYVSGAPERDAQQMLADGDYAKAAVIATEALARDPDNAALRNLSTQAQLKANVPAWGALLKSRQFDRAAAVVARMRQSARQNGELQALVDELAWIGDIEKFVDARGGAQAASAGAADAARIKLILKQWDDNTEQHQRAFSTISSYVPEYRDIYAGTLSHVRKLALSAGGLDHEQKSP</sequence>
<dbReference type="SMART" id="SM00240">
    <property type="entry name" value="FHA"/>
    <property type="match status" value="2"/>
</dbReference>
<comment type="caution">
    <text evidence="3">The sequence shown here is derived from an EMBL/GenBank/DDBJ whole genome shotgun (WGS) entry which is preliminary data.</text>
</comment>
<evidence type="ECO:0000313" key="4">
    <source>
        <dbReference type="Proteomes" id="UP000666369"/>
    </source>
</evidence>
<evidence type="ECO:0000313" key="3">
    <source>
        <dbReference type="EMBL" id="NGZ85113.1"/>
    </source>
</evidence>
<feature type="compositionally biased region" description="Low complexity" evidence="1">
    <location>
        <begin position="296"/>
        <end position="305"/>
    </location>
</feature>
<dbReference type="SUPFAM" id="SSF49879">
    <property type="entry name" value="SMAD/FHA domain"/>
    <property type="match status" value="2"/>
</dbReference>
<dbReference type="RefSeq" id="WP_166103223.1">
    <property type="nucleotide sequence ID" value="NZ_JAADJT010000005.1"/>
</dbReference>
<dbReference type="Proteomes" id="UP000666369">
    <property type="component" value="Unassembled WGS sequence"/>
</dbReference>
<dbReference type="InterPro" id="IPR008984">
    <property type="entry name" value="SMAD_FHA_dom_sf"/>
</dbReference>
<dbReference type="CDD" id="cd00060">
    <property type="entry name" value="FHA"/>
    <property type="match status" value="2"/>
</dbReference>
<proteinExistence type="predicted"/>
<reference evidence="4" key="1">
    <citation type="submission" date="2023-07" db="EMBL/GenBank/DDBJ databases">
        <title>Duganella aceri sp. nov., isolated from tree sap.</title>
        <authorList>
            <person name="Kim I.S."/>
        </authorList>
    </citation>
    <scope>NUCLEOTIDE SEQUENCE [LARGE SCALE GENOMIC DNA]</scope>
    <source>
        <strain evidence="4">SAP-35</strain>
    </source>
</reference>
<gene>
    <name evidence="3" type="ORF">GW587_12725</name>
</gene>
<keyword evidence="4" id="KW-1185">Reference proteome</keyword>
<feature type="domain" description="FHA" evidence="2">
    <location>
        <begin position="46"/>
        <end position="98"/>
    </location>
</feature>
<organism evidence="3 4">
    <name type="scientific">Duganella aceris</name>
    <dbReference type="NCBI Taxonomy" id="2703883"/>
    <lineage>
        <taxon>Bacteria</taxon>
        <taxon>Pseudomonadati</taxon>
        <taxon>Pseudomonadota</taxon>
        <taxon>Betaproteobacteria</taxon>
        <taxon>Burkholderiales</taxon>
        <taxon>Oxalobacteraceae</taxon>
        <taxon>Telluria group</taxon>
        <taxon>Duganella</taxon>
    </lineage>
</organism>
<dbReference type="InterPro" id="IPR050923">
    <property type="entry name" value="Cell_Proc_Reg/RNA_Proc"/>
</dbReference>
<dbReference type="EMBL" id="JAADJT010000005">
    <property type="protein sequence ID" value="NGZ85113.1"/>
    <property type="molecule type" value="Genomic_DNA"/>
</dbReference>
<dbReference type="Pfam" id="PF00498">
    <property type="entry name" value="FHA"/>
    <property type="match status" value="2"/>
</dbReference>
<feature type="region of interest" description="Disordered" evidence="1">
    <location>
        <begin position="287"/>
        <end position="307"/>
    </location>
</feature>
<evidence type="ECO:0000256" key="1">
    <source>
        <dbReference type="SAM" id="MobiDB-lite"/>
    </source>
</evidence>
<feature type="domain" description="FHA" evidence="2">
    <location>
        <begin position="183"/>
        <end position="215"/>
    </location>
</feature>
<dbReference type="PANTHER" id="PTHR23308">
    <property type="entry name" value="NUCLEAR INHIBITOR OF PROTEIN PHOSPHATASE-1"/>
    <property type="match status" value="1"/>
</dbReference>
<accession>A0ABX0FKK8</accession>
<evidence type="ECO:0000259" key="2">
    <source>
        <dbReference type="PROSITE" id="PS50006"/>
    </source>
</evidence>